<dbReference type="PANTHER" id="PTHR30408:SF13">
    <property type="entry name" value="TYPE I RESTRICTION ENZYME HINDI SPECIFICITY SUBUNIT"/>
    <property type="match status" value="1"/>
</dbReference>
<dbReference type="EMBL" id="FODO01000003">
    <property type="protein sequence ID" value="SEN99888.1"/>
    <property type="molecule type" value="Genomic_DNA"/>
</dbReference>
<dbReference type="STRING" id="42354.SAMN05216333_10351"/>
<dbReference type="Gene3D" id="1.10.287.1120">
    <property type="entry name" value="Bipartite methylase S protein"/>
    <property type="match status" value="1"/>
</dbReference>
<dbReference type="RefSeq" id="WP_090315450.1">
    <property type="nucleotide sequence ID" value="NZ_FNOE01000002.1"/>
</dbReference>
<reference evidence="7" key="1">
    <citation type="submission" date="2016-10" db="EMBL/GenBank/DDBJ databases">
        <authorList>
            <person name="Varghese N."/>
            <person name="Submissions S."/>
        </authorList>
    </citation>
    <scope>NUCLEOTIDE SEQUENCE [LARGE SCALE GENOMIC DNA]</scope>
    <source>
        <strain evidence="7">Nm76</strain>
    </source>
</reference>
<name>A0A1H8L5E0_9PROT</name>
<keyword evidence="7" id="KW-1185">Reference proteome</keyword>
<dbReference type="PANTHER" id="PTHR30408">
    <property type="entry name" value="TYPE-1 RESTRICTION ENZYME ECOKI SPECIFICITY PROTEIN"/>
    <property type="match status" value="1"/>
</dbReference>
<organism evidence="6 7">
    <name type="scientific">Nitrosomonas oligotropha</name>
    <dbReference type="NCBI Taxonomy" id="42354"/>
    <lineage>
        <taxon>Bacteria</taxon>
        <taxon>Pseudomonadati</taxon>
        <taxon>Pseudomonadota</taxon>
        <taxon>Betaproteobacteria</taxon>
        <taxon>Nitrosomonadales</taxon>
        <taxon>Nitrosomonadaceae</taxon>
        <taxon>Nitrosomonas</taxon>
    </lineage>
</organism>
<feature type="domain" description="Type I restriction modification DNA specificity" evidence="5">
    <location>
        <begin position="231"/>
        <end position="407"/>
    </location>
</feature>
<comment type="similarity">
    <text evidence="1">Belongs to the type-I restriction system S methylase family.</text>
</comment>
<dbReference type="SUPFAM" id="SSF116734">
    <property type="entry name" value="DNA methylase specificity domain"/>
    <property type="match status" value="2"/>
</dbReference>
<evidence type="ECO:0000256" key="4">
    <source>
        <dbReference type="SAM" id="Coils"/>
    </source>
</evidence>
<protein>
    <submittedName>
        <fullName evidence="6">Type I restriction enzyme, S subunit</fullName>
    </submittedName>
</protein>
<keyword evidence="4" id="KW-0175">Coiled coil</keyword>
<evidence type="ECO:0000256" key="2">
    <source>
        <dbReference type="ARBA" id="ARBA00022747"/>
    </source>
</evidence>
<evidence type="ECO:0000259" key="5">
    <source>
        <dbReference type="Pfam" id="PF01420"/>
    </source>
</evidence>
<feature type="domain" description="Type I restriction modification DNA specificity" evidence="5">
    <location>
        <begin position="70"/>
        <end position="200"/>
    </location>
</feature>
<dbReference type="GO" id="GO:0009307">
    <property type="term" value="P:DNA restriction-modification system"/>
    <property type="evidence" value="ECO:0007669"/>
    <property type="project" value="UniProtKB-KW"/>
</dbReference>
<dbReference type="Pfam" id="PF01420">
    <property type="entry name" value="Methylase_S"/>
    <property type="match status" value="2"/>
</dbReference>
<evidence type="ECO:0000256" key="1">
    <source>
        <dbReference type="ARBA" id="ARBA00010923"/>
    </source>
</evidence>
<gene>
    <name evidence="6" type="ORF">SAMN05216333_10351</name>
</gene>
<dbReference type="InterPro" id="IPR052021">
    <property type="entry name" value="Type-I_RS_S_subunit"/>
</dbReference>
<keyword evidence="2" id="KW-0680">Restriction system</keyword>
<feature type="coiled-coil region" evidence="4">
    <location>
        <begin position="389"/>
        <end position="416"/>
    </location>
</feature>
<dbReference type="InterPro" id="IPR000055">
    <property type="entry name" value="Restrct_endonuc_typeI_TRD"/>
</dbReference>
<dbReference type="GO" id="GO:0003677">
    <property type="term" value="F:DNA binding"/>
    <property type="evidence" value="ECO:0007669"/>
    <property type="project" value="UniProtKB-KW"/>
</dbReference>
<keyword evidence="3" id="KW-0238">DNA-binding</keyword>
<dbReference type="CDD" id="cd17248">
    <property type="entry name" value="RMtype1_S_AmiI-TRD2-CR2_like"/>
    <property type="match status" value="1"/>
</dbReference>
<dbReference type="Gene3D" id="3.90.220.20">
    <property type="entry name" value="DNA methylase specificity domains"/>
    <property type="match status" value="2"/>
</dbReference>
<dbReference type="OrthoDB" id="5298944at2"/>
<dbReference type="Proteomes" id="UP000198814">
    <property type="component" value="Unassembled WGS sequence"/>
</dbReference>
<proteinExistence type="inferred from homology"/>
<accession>A0A1H8L5E0</accession>
<sequence length="426" mass="48099">MSKQENKALVPERRFSEFRDAGGWVYKPFEEIFKRLTTKNSEDNQNALTISAQLGLVSQLDYFNKKVAAKDLSAYYLLHKGDFAYNKSYSQGYPMGTIKRLKQYDKGVVSTLYMCFRTKKEFNESFFEHYFETGLLNPEIGKIAQEGGRAHGLLNVSVTEFFKDVNLLVPETEEQQKIADCLTSVDELITAQSQKLAALKTHKKGLMQQLFPAEGETVPKLRFPEFWDKGEWAVKKLEELARRGSGHTPNKQVSSYYNGGIKWVSLADSNKLDVGYIYNTKIEISKEGIENSSAVLHPAGTVILSRDAGVGKSAVLHSEMAISQHFIAWDCNDSELSNWFLYYKLQILKPTFERIAVGSTIKTIGLPYFKEMHISIPSLSEQQKIASCLASLDELIATQTQKLDALKAHKKGLMQQLFPAINEVNS</sequence>
<dbReference type="AlphaFoldDB" id="A0A1H8L5E0"/>
<dbReference type="InterPro" id="IPR044946">
    <property type="entry name" value="Restrct_endonuc_typeI_TRD_sf"/>
</dbReference>
<evidence type="ECO:0000313" key="6">
    <source>
        <dbReference type="EMBL" id="SEN99888.1"/>
    </source>
</evidence>
<evidence type="ECO:0000313" key="7">
    <source>
        <dbReference type="Proteomes" id="UP000198814"/>
    </source>
</evidence>
<evidence type="ECO:0000256" key="3">
    <source>
        <dbReference type="ARBA" id="ARBA00023125"/>
    </source>
</evidence>